<dbReference type="AlphaFoldDB" id="A0A8H4NGH2"/>
<feature type="compositionally biased region" description="Polar residues" evidence="1">
    <location>
        <begin position="7"/>
        <end position="17"/>
    </location>
</feature>
<evidence type="ECO:0000256" key="2">
    <source>
        <dbReference type="SAM" id="Phobius"/>
    </source>
</evidence>
<keyword evidence="2" id="KW-1133">Transmembrane helix</keyword>
<feature type="region of interest" description="Disordered" evidence="1">
    <location>
        <begin position="1"/>
        <end position="25"/>
    </location>
</feature>
<dbReference type="Proteomes" id="UP000536711">
    <property type="component" value="Unassembled WGS sequence"/>
</dbReference>
<gene>
    <name evidence="3" type="ORF">FACUT_10858</name>
</gene>
<keyword evidence="2" id="KW-0472">Membrane</keyword>
<evidence type="ECO:0000256" key="1">
    <source>
        <dbReference type="SAM" id="MobiDB-lite"/>
    </source>
</evidence>
<keyword evidence="4" id="KW-1185">Reference proteome</keyword>
<dbReference type="EMBL" id="JAADJF010000349">
    <property type="protein sequence ID" value="KAF4421771.1"/>
    <property type="molecule type" value="Genomic_DNA"/>
</dbReference>
<keyword evidence="2" id="KW-0812">Transmembrane</keyword>
<evidence type="ECO:0000313" key="3">
    <source>
        <dbReference type="EMBL" id="KAF4421771.1"/>
    </source>
</evidence>
<evidence type="ECO:0000313" key="4">
    <source>
        <dbReference type="Proteomes" id="UP000536711"/>
    </source>
</evidence>
<organism evidence="3 4">
    <name type="scientific">Fusarium acutatum</name>
    <dbReference type="NCBI Taxonomy" id="78861"/>
    <lineage>
        <taxon>Eukaryota</taxon>
        <taxon>Fungi</taxon>
        <taxon>Dikarya</taxon>
        <taxon>Ascomycota</taxon>
        <taxon>Pezizomycotina</taxon>
        <taxon>Sordariomycetes</taxon>
        <taxon>Hypocreomycetidae</taxon>
        <taxon>Hypocreales</taxon>
        <taxon>Nectriaceae</taxon>
        <taxon>Fusarium</taxon>
        <taxon>Fusarium fujikuroi species complex</taxon>
    </lineage>
</organism>
<feature type="transmembrane region" description="Helical" evidence="2">
    <location>
        <begin position="57"/>
        <end position="82"/>
    </location>
</feature>
<accession>A0A8H4NGH2</accession>
<dbReference type="OrthoDB" id="5426765at2759"/>
<sequence length="161" mass="18460">MSHFKDSSPSQNGNQAESYPDPDKMDTDGWWSTIPLSPSSPRTMPLFTPYPKLVRRHYLLCFIWLSGVFIYTAISIVSSAEIVKMLAWKHRDDFVLSLHFRFSQVFLQGYFKIAQWRASKNNVPEIGYWGDVDIGWVISLCIVPCVVICGVGRLFDYVSNN</sequence>
<reference evidence="3 4" key="1">
    <citation type="submission" date="2020-01" db="EMBL/GenBank/DDBJ databases">
        <title>Identification and distribution of gene clusters putatively required for synthesis of sphingolipid metabolism inhibitors in phylogenetically diverse species of the filamentous fungus Fusarium.</title>
        <authorList>
            <person name="Kim H.-S."/>
            <person name="Busman M."/>
            <person name="Brown D.W."/>
            <person name="Divon H."/>
            <person name="Uhlig S."/>
            <person name="Proctor R.H."/>
        </authorList>
    </citation>
    <scope>NUCLEOTIDE SEQUENCE [LARGE SCALE GENOMIC DNA]</scope>
    <source>
        <strain evidence="3 4">NRRL 13308</strain>
    </source>
</reference>
<name>A0A8H4NGH2_9HYPO</name>
<comment type="caution">
    <text evidence="3">The sequence shown here is derived from an EMBL/GenBank/DDBJ whole genome shotgun (WGS) entry which is preliminary data.</text>
</comment>
<protein>
    <submittedName>
        <fullName evidence="3">Uncharacterized protein</fullName>
    </submittedName>
</protein>
<feature type="transmembrane region" description="Helical" evidence="2">
    <location>
        <begin position="134"/>
        <end position="155"/>
    </location>
</feature>
<proteinExistence type="predicted"/>